<evidence type="ECO:0000256" key="1">
    <source>
        <dbReference type="ARBA" id="ARBA00022763"/>
    </source>
</evidence>
<evidence type="ECO:0000313" key="3">
    <source>
        <dbReference type="EMBL" id="MCS4488730.1"/>
    </source>
</evidence>
<dbReference type="InterPro" id="IPR036217">
    <property type="entry name" value="MethylDNA_cys_MeTrfase_DNAb"/>
</dbReference>
<gene>
    <name evidence="3" type="ORF">NXS10_07150</name>
</gene>
<dbReference type="PANTHER" id="PTHR10815">
    <property type="entry name" value="METHYLATED-DNA--PROTEIN-CYSTEINE METHYLTRANSFERASE"/>
    <property type="match status" value="1"/>
</dbReference>
<dbReference type="InterPro" id="IPR014048">
    <property type="entry name" value="MethylDNA_cys_MeTrfase_DNA-bd"/>
</dbReference>
<dbReference type="SUPFAM" id="SSF46767">
    <property type="entry name" value="Methylated DNA-protein cysteine methyltransferase, C-terminal domain"/>
    <property type="match status" value="1"/>
</dbReference>
<dbReference type="CDD" id="cd06445">
    <property type="entry name" value="ATase"/>
    <property type="match status" value="1"/>
</dbReference>
<dbReference type="Gene3D" id="1.10.10.10">
    <property type="entry name" value="Winged helix-like DNA-binding domain superfamily/Winged helix DNA-binding domain"/>
    <property type="match status" value="1"/>
</dbReference>
<sequence>MTYGNIVNRLLCHSAQAVGSAISRNPLAIFVLYYRVLSSKGKLTVYAADLEKKLWLLEHEGVDVTQNLSL</sequence>
<accession>A0ABT2FA63</accession>
<keyword evidence="1" id="KW-0227">DNA damage</keyword>
<proteinExistence type="predicted"/>
<dbReference type="Proteomes" id="UP001206548">
    <property type="component" value="Unassembled WGS sequence"/>
</dbReference>
<feature type="domain" description="Methylated-DNA-[protein]-cysteine S-methyltransferase DNA binding" evidence="2">
    <location>
        <begin position="1"/>
        <end position="62"/>
    </location>
</feature>
<dbReference type="InterPro" id="IPR036388">
    <property type="entry name" value="WH-like_DNA-bd_sf"/>
</dbReference>
<dbReference type="EMBL" id="JANUXX010000008">
    <property type="protein sequence ID" value="MCS4488730.1"/>
    <property type="molecule type" value="Genomic_DNA"/>
</dbReference>
<name>A0ABT2FA63_9STRE</name>
<dbReference type="NCBIfam" id="TIGR00589">
    <property type="entry name" value="ogt"/>
    <property type="match status" value="1"/>
</dbReference>
<evidence type="ECO:0000259" key="2">
    <source>
        <dbReference type="Pfam" id="PF01035"/>
    </source>
</evidence>
<organism evidence="3 4">
    <name type="scientific">Streptococcus sciuri</name>
    <dbReference type="NCBI Taxonomy" id="2973939"/>
    <lineage>
        <taxon>Bacteria</taxon>
        <taxon>Bacillati</taxon>
        <taxon>Bacillota</taxon>
        <taxon>Bacilli</taxon>
        <taxon>Lactobacillales</taxon>
        <taxon>Streptococcaceae</taxon>
        <taxon>Streptococcus</taxon>
    </lineage>
</organism>
<dbReference type="PANTHER" id="PTHR10815:SF5">
    <property type="entry name" value="METHYLATED-DNA--PROTEIN-CYSTEINE METHYLTRANSFERASE"/>
    <property type="match status" value="1"/>
</dbReference>
<evidence type="ECO:0000313" key="4">
    <source>
        <dbReference type="Proteomes" id="UP001206548"/>
    </source>
</evidence>
<protein>
    <submittedName>
        <fullName evidence="3">MGMT family protein</fullName>
    </submittedName>
</protein>
<reference evidence="3 4" key="1">
    <citation type="journal article" date="2023" name="Int. J. Syst. Evol. Microbiol.">
        <title>Streptococcus sciuri sp. nov., Staphylococcus marylandisciuri sp. nov. and Staphylococcus americanisciuri sp. nov., isolated from faeces of eastern grey squirrel (Sciurus carolinensis).</title>
        <authorList>
            <person name="Volokhov D.V."/>
            <person name="Zagorodnyaya T.A."/>
            <person name="Furtak V.A."/>
            <person name="Nattanmai G."/>
            <person name="Randall L."/>
            <person name="Jose S."/>
            <person name="Gao Y."/>
            <person name="Eisenberg T."/>
            <person name="Delmonte P."/>
            <person name="Blom J."/>
            <person name="Mitchell K.K."/>
        </authorList>
    </citation>
    <scope>NUCLEOTIDE SEQUENCE [LARGE SCALE GENOMIC DNA]</scope>
    <source>
        <strain evidence="3 4">SQ9-PEA</strain>
    </source>
</reference>
<dbReference type="RefSeq" id="WP_259139120.1">
    <property type="nucleotide sequence ID" value="NZ_JANUXX010000008.1"/>
</dbReference>
<dbReference type="Pfam" id="PF01035">
    <property type="entry name" value="DNA_binding_1"/>
    <property type="match status" value="1"/>
</dbReference>
<comment type="caution">
    <text evidence="3">The sequence shown here is derived from an EMBL/GenBank/DDBJ whole genome shotgun (WGS) entry which is preliminary data.</text>
</comment>
<keyword evidence="4" id="KW-1185">Reference proteome</keyword>